<keyword evidence="2" id="KW-1185">Reference proteome</keyword>
<dbReference type="AlphaFoldDB" id="A0A9P6KYW0"/>
<dbReference type="InterPro" id="IPR043502">
    <property type="entry name" value="DNA/RNA_pol_sf"/>
</dbReference>
<protein>
    <submittedName>
        <fullName evidence="1">Retrovirus-related Pol polyprotein from transposon opus</fullName>
    </submittedName>
</protein>
<dbReference type="PANTHER" id="PTHR24559:SF444">
    <property type="entry name" value="REVERSE TRANSCRIPTASE DOMAIN-CONTAINING PROTEIN"/>
    <property type="match status" value="1"/>
</dbReference>
<dbReference type="PANTHER" id="PTHR24559">
    <property type="entry name" value="TRANSPOSON TY3-I GAG-POL POLYPROTEIN"/>
    <property type="match status" value="1"/>
</dbReference>
<sequence length="191" mass="21582">MSKGATLEKYTGLVRSASGDPLGMLGKYINCKASVQNRHIVFNPLVTNNLGYVIFGMDVLNKHGSLLIDILKNKIRNQRGTKMVTAAKEEDKVEDFEELFRTEIGEMNLCTAGTHSIDTGDHRPVYTRNSRMALAYEPAMEAEIEKLLRLGIIRKSKSPWCSRVSPADKKDKTVRLCVYYRRINAITRKDT</sequence>
<dbReference type="EMBL" id="SBJO01000208">
    <property type="protein sequence ID" value="KAF9762118.1"/>
    <property type="molecule type" value="Genomic_DNA"/>
</dbReference>
<reference evidence="1 2" key="1">
    <citation type="journal article" date="2020" name="Genome Biol. Evol.">
        <title>Comparative genomics of strictly vertically transmitted, feminizing microsporidia endosymbionts of amphipod crustaceans.</title>
        <authorList>
            <person name="Cormier A."/>
            <person name="Chebbi M.A."/>
            <person name="Giraud I."/>
            <person name="Wattier R."/>
            <person name="Teixeira M."/>
            <person name="Gilbert C."/>
            <person name="Rigaud T."/>
            <person name="Cordaux R."/>
        </authorList>
    </citation>
    <scope>NUCLEOTIDE SEQUENCE [LARGE SCALE GENOMIC DNA]</scope>
    <source>
        <strain evidence="1 2">Ou3-Ou53</strain>
    </source>
</reference>
<dbReference type="OrthoDB" id="5599418at2759"/>
<name>A0A9P6KYW0_9MICR</name>
<dbReference type="Proteomes" id="UP000740883">
    <property type="component" value="Unassembled WGS sequence"/>
</dbReference>
<comment type="caution">
    <text evidence="1">The sequence shown here is derived from an EMBL/GenBank/DDBJ whole genome shotgun (WGS) entry which is preliminary data.</text>
</comment>
<accession>A0A9P6KYW0</accession>
<evidence type="ECO:0000313" key="2">
    <source>
        <dbReference type="Proteomes" id="UP000740883"/>
    </source>
</evidence>
<evidence type="ECO:0000313" key="1">
    <source>
        <dbReference type="EMBL" id="KAF9762118.1"/>
    </source>
</evidence>
<gene>
    <name evidence="1" type="primary">pol_44</name>
    <name evidence="1" type="ORF">NGRA_2198</name>
</gene>
<dbReference type="InterPro" id="IPR053134">
    <property type="entry name" value="RNA-dir_DNA_polymerase"/>
</dbReference>
<proteinExistence type="predicted"/>
<organism evidence="1 2">
    <name type="scientific">Nosema granulosis</name>
    <dbReference type="NCBI Taxonomy" id="83296"/>
    <lineage>
        <taxon>Eukaryota</taxon>
        <taxon>Fungi</taxon>
        <taxon>Fungi incertae sedis</taxon>
        <taxon>Microsporidia</taxon>
        <taxon>Nosematidae</taxon>
        <taxon>Nosema</taxon>
    </lineage>
</organism>
<dbReference type="SUPFAM" id="SSF56672">
    <property type="entry name" value="DNA/RNA polymerases"/>
    <property type="match status" value="1"/>
</dbReference>
<dbReference type="Gene3D" id="3.10.10.10">
    <property type="entry name" value="HIV Type 1 Reverse Transcriptase, subunit A, domain 1"/>
    <property type="match status" value="1"/>
</dbReference>